<evidence type="ECO:0000313" key="3">
    <source>
        <dbReference type="EMBL" id="QJD81975.1"/>
    </source>
</evidence>
<dbReference type="CDD" id="cd05325">
    <property type="entry name" value="carb_red_sniffer_like_SDR_c"/>
    <property type="match status" value="1"/>
</dbReference>
<accession>A0A7Z2VFJ2</accession>
<organism evidence="3 4">
    <name type="scientific">Cohnella herbarum</name>
    <dbReference type="NCBI Taxonomy" id="2728023"/>
    <lineage>
        <taxon>Bacteria</taxon>
        <taxon>Bacillati</taxon>
        <taxon>Bacillota</taxon>
        <taxon>Bacilli</taxon>
        <taxon>Bacillales</taxon>
        <taxon>Paenibacillaceae</taxon>
        <taxon>Cohnella</taxon>
    </lineage>
</organism>
<dbReference type="Proteomes" id="UP000502248">
    <property type="component" value="Chromosome"/>
</dbReference>
<evidence type="ECO:0000256" key="2">
    <source>
        <dbReference type="RuleBase" id="RU000363"/>
    </source>
</evidence>
<dbReference type="Pfam" id="PF00106">
    <property type="entry name" value="adh_short"/>
    <property type="match status" value="1"/>
</dbReference>
<dbReference type="InterPro" id="IPR051468">
    <property type="entry name" value="Fungal_SecMetab_SDRs"/>
</dbReference>
<dbReference type="GO" id="GO:0005737">
    <property type="term" value="C:cytoplasm"/>
    <property type="evidence" value="ECO:0007669"/>
    <property type="project" value="TreeGrafter"/>
</dbReference>
<dbReference type="SUPFAM" id="SSF51735">
    <property type="entry name" value="NAD(P)-binding Rossmann-fold domains"/>
    <property type="match status" value="1"/>
</dbReference>
<dbReference type="Gene3D" id="3.40.50.720">
    <property type="entry name" value="NAD(P)-binding Rossmann-like Domain"/>
    <property type="match status" value="1"/>
</dbReference>
<dbReference type="InterPro" id="IPR036291">
    <property type="entry name" value="NAD(P)-bd_dom_sf"/>
</dbReference>
<name>A0A7Z2VFJ2_9BACL</name>
<dbReference type="KEGG" id="cheb:HH215_01435"/>
<comment type="similarity">
    <text evidence="1 2">Belongs to the short-chain dehydrogenases/reductases (SDR) family.</text>
</comment>
<dbReference type="RefSeq" id="WP_169278280.1">
    <property type="nucleotide sequence ID" value="NZ_CP051680.1"/>
</dbReference>
<dbReference type="PRINTS" id="PR00081">
    <property type="entry name" value="GDHRDH"/>
</dbReference>
<dbReference type="PANTHER" id="PTHR43544">
    <property type="entry name" value="SHORT-CHAIN DEHYDROGENASE/REDUCTASE"/>
    <property type="match status" value="1"/>
</dbReference>
<dbReference type="EMBL" id="CP051680">
    <property type="protein sequence ID" value="QJD81975.1"/>
    <property type="molecule type" value="Genomic_DNA"/>
</dbReference>
<keyword evidence="4" id="KW-1185">Reference proteome</keyword>
<dbReference type="GO" id="GO:0016491">
    <property type="term" value="F:oxidoreductase activity"/>
    <property type="evidence" value="ECO:0007669"/>
    <property type="project" value="TreeGrafter"/>
</dbReference>
<dbReference type="PRINTS" id="PR00080">
    <property type="entry name" value="SDRFAMILY"/>
</dbReference>
<dbReference type="PROSITE" id="PS00061">
    <property type="entry name" value="ADH_SHORT"/>
    <property type="match status" value="1"/>
</dbReference>
<dbReference type="AlphaFoldDB" id="A0A7Z2VFJ2"/>
<reference evidence="3 4" key="1">
    <citation type="submission" date="2020-04" db="EMBL/GenBank/DDBJ databases">
        <title>Genome sequencing of novel species.</title>
        <authorList>
            <person name="Heo J."/>
            <person name="Kim S.-J."/>
            <person name="Kim J.-S."/>
            <person name="Hong S.-B."/>
            <person name="Kwon S.-W."/>
        </authorList>
    </citation>
    <scope>NUCLEOTIDE SEQUENCE [LARGE SCALE GENOMIC DNA]</scope>
    <source>
        <strain evidence="3 4">MFER-1</strain>
    </source>
</reference>
<protein>
    <submittedName>
        <fullName evidence="3">SDR family oxidoreductase</fullName>
    </submittedName>
</protein>
<dbReference type="InterPro" id="IPR020904">
    <property type="entry name" value="Sc_DH/Rdtase_CS"/>
</dbReference>
<dbReference type="InterPro" id="IPR002347">
    <property type="entry name" value="SDR_fam"/>
</dbReference>
<evidence type="ECO:0000256" key="1">
    <source>
        <dbReference type="ARBA" id="ARBA00006484"/>
    </source>
</evidence>
<evidence type="ECO:0000313" key="4">
    <source>
        <dbReference type="Proteomes" id="UP000502248"/>
    </source>
</evidence>
<gene>
    <name evidence="3" type="ORF">HH215_01435</name>
</gene>
<proteinExistence type="inferred from homology"/>
<sequence length="233" mass="25148">MNIIITGANRGLGLMLVLEAAKRGHRVWAGVRDVSSQAAGSLINIAKQYTGMVEIVPLDVSDEVGIASLANRLRKEGRSIDSIINNAAVLIGRERSLEELDISELERTMDVNVYGPVRMVKHFMRLLPVGSSTIVNISSASGSFERAYGGDYSYAISKAALNLFSHQLHHLLEPKGIQIYAVHPGWLRTDMGGPQATNDPSMPAPGIIDLAEGKIKCEGAHVFVDHNGNALPK</sequence>
<dbReference type="PANTHER" id="PTHR43544:SF12">
    <property type="entry name" value="NAD(P)-BINDING ROSSMANN-FOLD SUPERFAMILY PROTEIN"/>
    <property type="match status" value="1"/>
</dbReference>